<accession>A0AAE1KF06</accession>
<reference evidence="1" key="1">
    <citation type="submission" date="2023-10" db="EMBL/GenBank/DDBJ databases">
        <title>Genome assemblies of two species of porcelain crab, Petrolisthes cinctipes and Petrolisthes manimaculis (Anomura: Porcellanidae).</title>
        <authorList>
            <person name="Angst P."/>
        </authorList>
    </citation>
    <scope>NUCLEOTIDE SEQUENCE</scope>
    <source>
        <strain evidence="1">PB745_01</strain>
        <tissue evidence="1">Gill</tissue>
    </source>
</reference>
<sequence length="167" mass="18939">MTDDQSMSERCERHHIVQAVPEPTMFRRAGAETIDPKDHPNLTDLVLQAKGGAAVSRDGQWMPHESCDGDQQRPARLQMIQCLKAAANERPFTGFHRSLNQLTAQLCNDRSVRRDSRHKGLGRAVACSRLELMLRVKNAVSYRRLYGIRLKRSRVTVPLIGDPRHGF</sequence>
<organism evidence="1 2">
    <name type="scientific">Petrolisthes cinctipes</name>
    <name type="common">Flat porcelain crab</name>
    <dbReference type="NCBI Taxonomy" id="88211"/>
    <lineage>
        <taxon>Eukaryota</taxon>
        <taxon>Metazoa</taxon>
        <taxon>Ecdysozoa</taxon>
        <taxon>Arthropoda</taxon>
        <taxon>Crustacea</taxon>
        <taxon>Multicrustacea</taxon>
        <taxon>Malacostraca</taxon>
        <taxon>Eumalacostraca</taxon>
        <taxon>Eucarida</taxon>
        <taxon>Decapoda</taxon>
        <taxon>Pleocyemata</taxon>
        <taxon>Anomura</taxon>
        <taxon>Galatheoidea</taxon>
        <taxon>Porcellanidae</taxon>
        <taxon>Petrolisthes</taxon>
    </lineage>
</organism>
<comment type="caution">
    <text evidence="1">The sequence shown here is derived from an EMBL/GenBank/DDBJ whole genome shotgun (WGS) entry which is preliminary data.</text>
</comment>
<evidence type="ECO:0000313" key="2">
    <source>
        <dbReference type="Proteomes" id="UP001286313"/>
    </source>
</evidence>
<keyword evidence="2" id="KW-1185">Reference proteome</keyword>
<dbReference type="AlphaFoldDB" id="A0AAE1KF06"/>
<evidence type="ECO:0000313" key="1">
    <source>
        <dbReference type="EMBL" id="KAK3870788.1"/>
    </source>
</evidence>
<protein>
    <submittedName>
        <fullName evidence="1">Uncharacterized protein</fullName>
    </submittedName>
</protein>
<dbReference type="EMBL" id="JAWQEG010002606">
    <property type="protein sequence ID" value="KAK3870788.1"/>
    <property type="molecule type" value="Genomic_DNA"/>
</dbReference>
<name>A0AAE1KF06_PETCI</name>
<gene>
    <name evidence="1" type="ORF">Pcinc_023984</name>
</gene>
<proteinExistence type="predicted"/>
<dbReference type="Proteomes" id="UP001286313">
    <property type="component" value="Unassembled WGS sequence"/>
</dbReference>